<feature type="region of interest" description="Disordered" evidence="1">
    <location>
        <begin position="1"/>
        <end position="26"/>
    </location>
</feature>
<dbReference type="EMBL" id="SRLO01000024">
    <property type="protein sequence ID" value="TNN84897.1"/>
    <property type="molecule type" value="Genomic_DNA"/>
</dbReference>
<gene>
    <name evidence="2" type="ORF">EYF80_004942</name>
</gene>
<dbReference type="Proteomes" id="UP000314294">
    <property type="component" value="Unassembled WGS sequence"/>
</dbReference>
<evidence type="ECO:0000313" key="2">
    <source>
        <dbReference type="EMBL" id="TNN84897.1"/>
    </source>
</evidence>
<feature type="region of interest" description="Disordered" evidence="1">
    <location>
        <begin position="42"/>
        <end position="66"/>
    </location>
</feature>
<evidence type="ECO:0000313" key="3">
    <source>
        <dbReference type="Proteomes" id="UP000314294"/>
    </source>
</evidence>
<reference evidence="2 3" key="1">
    <citation type="submission" date="2019-03" db="EMBL/GenBank/DDBJ databases">
        <title>First draft genome of Liparis tanakae, snailfish: a comprehensive survey of snailfish specific genes.</title>
        <authorList>
            <person name="Kim W."/>
            <person name="Song I."/>
            <person name="Jeong J.-H."/>
            <person name="Kim D."/>
            <person name="Kim S."/>
            <person name="Ryu S."/>
            <person name="Song J.Y."/>
            <person name="Lee S.K."/>
        </authorList>
    </citation>
    <scope>NUCLEOTIDE SEQUENCE [LARGE SCALE GENOMIC DNA]</scope>
    <source>
        <tissue evidence="2">Muscle</tissue>
    </source>
</reference>
<keyword evidence="3" id="KW-1185">Reference proteome</keyword>
<accession>A0A4Z2J4F1</accession>
<organism evidence="2 3">
    <name type="scientific">Liparis tanakae</name>
    <name type="common">Tanaka's snailfish</name>
    <dbReference type="NCBI Taxonomy" id="230148"/>
    <lineage>
        <taxon>Eukaryota</taxon>
        <taxon>Metazoa</taxon>
        <taxon>Chordata</taxon>
        <taxon>Craniata</taxon>
        <taxon>Vertebrata</taxon>
        <taxon>Euteleostomi</taxon>
        <taxon>Actinopterygii</taxon>
        <taxon>Neopterygii</taxon>
        <taxon>Teleostei</taxon>
        <taxon>Neoteleostei</taxon>
        <taxon>Acanthomorphata</taxon>
        <taxon>Eupercaria</taxon>
        <taxon>Perciformes</taxon>
        <taxon>Cottioidei</taxon>
        <taxon>Cottales</taxon>
        <taxon>Liparidae</taxon>
        <taxon>Liparis</taxon>
    </lineage>
</organism>
<feature type="compositionally biased region" description="Polar residues" evidence="1">
    <location>
        <begin position="55"/>
        <end position="66"/>
    </location>
</feature>
<comment type="caution">
    <text evidence="2">The sequence shown here is derived from an EMBL/GenBank/DDBJ whole genome shotgun (WGS) entry which is preliminary data.</text>
</comment>
<sequence>MPTATGLKQECSPLHPKRIAPPTQDKDGAPMLWCVEASGDSFRPLVRSPMGTPSCDGQGTDETSIS</sequence>
<dbReference type="AlphaFoldDB" id="A0A4Z2J4F1"/>
<proteinExistence type="predicted"/>
<name>A0A4Z2J4F1_9TELE</name>
<evidence type="ECO:0000256" key="1">
    <source>
        <dbReference type="SAM" id="MobiDB-lite"/>
    </source>
</evidence>
<protein>
    <submittedName>
        <fullName evidence="2">Uncharacterized protein</fullName>
    </submittedName>
</protein>